<dbReference type="InterPro" id="IPR002778">
    <property type="entry name" value="Signal_recog_particle_SRP19"/>
</dbReference>
<dbReference type="PANTHER" id="PTHR17453:SF0">
    <property type="entry name" value="SIGNAL RECOGNITION PARTICLE 19 KDA PROTEIN"/>
    <property type="match status" value="1"/>
</dbReference>
<sequence>MAHLSDDPSSKDRWIIVYPAYLNSRRTVEQGRRVPKNKAADNPTAIEIRDVCQSQGLRCEVENKHYPKDSAKDALCKGRVRVQLKNSDSSFVNEKFQSRKALFQFLGEMIPKLKSRQSKSGQSDSSGQQYGGASSKKKKGRKGKGK</sequence>
<dbReference type="Gene3D" id="3.30.56.30">
    <property type="entry name" value="Signal recognition particle, SRP19-like subunit"/>
    <property type="match status" value="1"/>
</dbReference>
<keyword evidence="5" id="KW-0694">RNA-binding</keyword>
<evidence type="ECO:0000256" key="7">
    <source>
        <dbReference type="ARBA" id="ARBA00023242"/>
    </source>
</evidence>
<evidence type="ECO:0000256" key="9">
    <source>
        <dbReference type="ARBA" id="ARBA00045518"/>
    </source>
</evidence>
<evidence type="ECO:0000256" key="4">
    <source>
        <dbReference type="ARBA" id="ARBA00022490"/>
    </source>
</evidence>
<evidence type="ECO:0000313" key="11">
    <source>
        <dbReference type="EMBL" id="KAK2556689.1"/>
    </source>
</evidence>
<gene>
    <name evidence="11" type="ORF">P5673_021240</name>
</gene>
<evidence type="ECO:0000256" key="5">
    <source>
        <dbReference type="ARBA" id="ARBA00022884"/>
    </source>
</evidence>
<keyword evidence="6" id="KW-0733">Signal recognition particle</keyword>
<comment type="function">
    <text evidence="9">Component of the signal recognition particle (SRP) complex, a ribonucleoprotein complex that mediates the cotranslational targeting of secretory and membrane proteins to the endoplasmic reticulum (ER). Binds directly to 7SL RNA. Mediates binding of SRP54 to the SRP complex.</text>
</comment>
<dbReference type="Proteomes" id="UP001249851">
    <property type="component" value="Unassembled WGS sequence"/>
</dbReference>
<dbReference type="GO" id="GO:0005730">
    <property type="term" value="C:nucleolus"/>
    <property type="evidence" value="ECO:0007669"/>
    <property type="project" value="UniProtKB-SubCell"/>
</dbReference>
<keyword evidence="12" id="KW-1185">Reference proteome</keyword>
<comment type="caution">
    <text evidence="11">The sequence shown here is derived from an EMBL/GenBank/DDBJ whole genome shotgun (WGS) entry which is preliminary data.</text>
</comment>
<evidence type="ECO:0000256" key="6">
    <source>
        <dbReference type="ARBA" id="ARBA00023135"/>
    </source>
</evidence>
<evidence type="ECO:0000256" key="2">
    <source>
        <dbReference type="ARBA" id="ARBA00004604"/>
    </source>
</evidence>
<comment type="subcellular location">
    <subcellularLocation>
        <location evidence="1">Cytoplasm</location>
    </subcellularLocation>
    <subcellularLocation>
        <location evidence="2">Nucleus</location>
        <location evidence="2">Nucleolus</location>
    </subcellularLocation>
</comment>
<dbReference type="GO" id="GO:0005786">
    <property type="term" value="C:signal recognition particle, endoplasmic reticulum targeting"/>
    <property type="evidence" value="ECO:0007669"/>
    <property type="project" value="UniProtKB-KW"/>
</dbReference>
<evidence type="ECO:0000256" key="3">
    <source>
        <dbReference type="ARBA" id="ARBA00008910"/>
    </source>
</evidence>
<evidence type="ECO:0000256" key="8">
    <source>
        <dbReference type="ARBA" id="ARBA00023274"/>
    </source>
</evidence>
<dbReference type="GO" id="GO:0008312">
    <property type="term" value="F:7S RNA binding"/>
    <property type="evidence" value="ECO:0007669"/>
    <property type="project" value="InterPro"/>
</dbReference>
<feature type="region of interest" description="Disordered" evidence="10">
    <location>
        <begin position="114"/>
        <end position="146"/>
    </location>
</feature>
<dbReference type="FunFam" id="3.30.56.30:FF:000002">
    <property type="entry name" value="Signal recognition particle 19kDa"/>
    <property type="match status" value="1"/>
</dbReference>
<protein>
    <submittedName>
        <fullName evidence="11">Signal recognition particle 19 kDa protein</fullName>
    </submittedName>
</protein>
<feature type="compositionally biased region" description="Basic residues" evidence="10">
    <location>
        <begin position="135"/>
        <end position="146"/>
    </location>
</feature>
<keyword evidence="8" id="KW-0687">Ribonucleoprotein</keyword>
<dbReference type="AlphaFoldDB" id="A0AAD9Q8T2"/>
<keyword evidence="7" id="KW-0539">Nucleus</keyword>
<organism evidence="11 12">
    <name type="scientific">Acropora cervicornis</name>
    <name type="common">Staghorn coral</name>
    <dbReference type="NCBI Taxonomy" id="6130"/>
    <lineage>
        <taxon>Eukaryota</taxon>
        <taxon>Metazoa</taxon>
        <taxon>Cnidaria</taxon>
        <taxon>Anthozoa</taxon>
        <taxon>Hexacorallia</taxon>
        <taxon>Scleractinia</taxon>
        <taxon>Astrocoeniina</taxon>
        <taxon>Acroporidae</taxon>
        <taxon>Acropora</taxon>
    </lineage>
</organism>
<dbReference type="InterPro" id="IPR036521">
    <property type="entry name" value="SRP19-like_sf"/>
</dbReference>
<keyword evidence="4" id="KW-0963">Cytoplasm</keyword>
<dbReference type="SUPFAM" id="SSF69695">
    <property type="entry name" value="SRP19"/>
    <property type="match status" value="1"/>
</dbReference>
<dbReference type="Pfam" id="PF01922">
    <property type="entry name" value="SRP19"/>
    <property type="match status" value="1"/>
</dbReference>
<reference evidence="11" key="2">
    <citation type="journal article" date="2023" name="Science">
        <title>Genomic signatures of disease resistance in endangered staghorn corals.</title>
        <authorList>
            <person name="Vollmer S.V."/>
            <person name="Selwyn J.D."/>
            <person name="Despard B.A."/>
            <person name="Roesel C.L."/>
        </authorList>
    </citation>
    <scope>NUCLEOTIDE SEQUENCE</scope>
    <source>
        <strain evidence="11">K2</strain>
    </source>
</reference>
<dbReference type="EMBL" id="JARQWQ010000054">
    <property type="protein sequence ID" value="KAK2556689.1"/>
    <property type="molecule type" value="Genomic_DNA"/>
</dbReference>
<evidence type="ECO:0000256" key="1">
    <source>
        <dbReference type="ARBA" id="ARBA00004496"/>
    </source>
</evidence>
<reference evidence="11" key="1">
    <citation type="journal article" date="2023" name="G3 (Bethesda)">
        <title>Whole genome assembly and annotation of the endangered Caribbean coral Acropora cervicornis.</title>
        <authorList>
            <person name="Selwyn J.D."/>
            <person name="Vollmer S.V."/>
        </authorList>
    </citation>
    <scope>NUCLEOTIDE SEQUENCE</scope>
    <source>
        <strain evidence="11">K2</strain>
    </source>
</reference>
<evidence type="ECO:0000256" key="10">
    <source>
        <dbReference type="SAM" id="MobiDB-lite"/>
    </source>
</evidence>
<accession>A0AAD9Q8T2</accession>
<name>A0AAD9Q8T2_ACRCE</name>
<feature type="compositionally biased region" description="Low complexity" evidence="10">
    <location>
        <begin position="118"/>
        <end position="134"/>
    </location>
</feature>
<dbReference type="PANTHER" id="PTHR17453">
    <property type="entry name" value="SIGNAL RECOGNITION PARTICLE 19 KD PROTEIN"/>
    <property type="match status" value="1"/>
</dbReference>
<evidence type="ECO:0000313" key="12">
    <source>
        <dbReference type="Proteomes" id="UP001249851"/>
    </source>
</evidence>
<dbReference type="GO" id="GO:0006617">
    <property type="term" value="P:SRP-dependent cotranslational protein targeting to membrane, signal sequence recognition"/>
    <property type="evidence" value="ECO:0007669"/>
    <property type="project" value="TreeGrafter"/>
</dbReference>
<comment type="similarity">
    <text evidence="3">Belongs to the SRP19 family.</text>
</comment>
<proteinExistence type="inferred from homology"/>